<reference evidence="2 3" key="1">
    <citation type="submission" date="2017-04" db="EMBL/GenBank/DDBJ databases">
        <title>Draft genome sequence of Marssonina coronaria NL1: causal agent of apple blotch.</title>
        <authorList>
            <person name="Cheng Q."/>
        </authorList>
    </citation>
    <scope>NUCLEOTIDE SEQUENCE [LARGE SCALE GENOMIC DNA]</scope>
    <source>
        <strain evidence="2 3">NL1</strain>
    </source>
</reference>
<evidence type="ECO:0000313" key="2">
    <source>
        <dbReference type="EMBL" id="OWP05613.1"/>
    </source>
</evidence>
<feature type="region of interest" description="Disordered" evidence="1">
    <location>
        <begin position="19"/>
        <end position="66"/>
    </location>
</feature>
<accession>A0A218ZDJ9</accession>
<dbReference type="OrthoDB" id="5419162at2759"/>
<comment type="caution">
    <text evidence="2">The sequence shown here is derived from an EMBL/GenBank/DDBJ whole genome shotgun (WGS) entry which is preliminary data.</text>
</comment>
<feature type="compositionally biased region" description="Basic and acidic residues" evidence="1">
    <location>
        <begin position="167"/>
        <end position="178"/>
    </location>
</feature>
<dbReference type="EMBL" id="MZNU01000061">
    <property type="protein sequence ID" value="OWP05613.1"/>
    <property type="molecule type" value="Genomic_DNA"/>
</dbReference>
<name>A0A218ZDJ9_9HELO</name>
<dbReference type="AlphaFoldDB" id="A0A218ZDJ9"/>
<dbReference type="Proteomes" id="UP000242519">
    <property type="component" value="Unassembled WGS sequence"/>
</dbReference>
<dbReference type="InParanoid" id="A0A218ZDJ9"/>
<organism evidence="2 3">
    <name type="scientific">Diplocarpon coronariae</name>
    <dbReference type="NCBI Taxonomy" id="2795749"/>
    <lineage>
        <taxon>Eukaryota</taxon>
        <taxon>Fungi</taxon>
        <taxon>Dikarya</taxon>
        <taxon>Ascomycota</taxon>
        <taxon>Pezizomycotina</taxon>
        <taxon>Leotiomycetes</taxon>
        <taxon>Helotiales</taxon>
        <taxon>Drepanopezizaceae</taxon>
        <taxon>Diplocarpon</taxon>
    </lineage>
</organism>
<protein>
    <submittedName>
        <fullName evidence="2">Uncharacterized protein</fullName>
    </submittedName>
</protein>
<evidence type="ECO:0000313" key="3">
    <source>
        <dbReference type="Proteomes" id="UP000242519"/>
    </source>
</evidence>
<sequence>MSSESDSEGASMAAAMGFSSFGSKPAAKKRKFNPSTDAFVGGQALDKIDRGGKKGTGSGGNTIPLGKARVLGTTTKVVDNGDEITLDQEEEEVEVPSDMEKSKVPRASIERNLGDNSEDEGPQYVDTSEAAPVEREGDRDQRPAYELMDTTLKEAPAAPAAGDEIPDAEKAEMQRRIDAILTSVGSVAPPPGTDVATPYASPATAGMAPPPQLDLPQRMALGPGSHLASIQGAPRGGSEGLSSSRRDRQRGQWVQENEKWYANYYDPNFNANPWETLEKAKGLEPVGLWVSHSHSPGQAGQRT</sequence>
<gene>
    <name evidence="2" type="ORF">B2J93_1662</name>
</gene>
<feature type="region of interest" description="Disordered" evidence="1">
    <location>
        <begin position="80"/>
        <end position="253"/>
    </location>
</feature>
<keyword evidence="3" id="KW-1185">Reference proteome</keyword>
<feature type="compositionally biased region" description="Basic and acidic residues" evidence="1">
    <location>
        <begin position="132"/>
        <end position="143"/>
    </location>
</feature>
<proteinExistence type="predicted"/>
<feature type="compositionally biased region" description="Acidic residues" evidence="1">
    <location>
        <begin position="80"/>
        <end position="97"/>
    </location>
</feature>
<evidence type="ECO:0000256" key="1">
    <source>
        <dbReference type="SAM" id="MobiDB-lite"/>
    </source>
</evidence>
<feature type="compositionally biased region" description="Basic and acidic residues" evidence="1">
    <location>
        <begin position="98"/>
        <end position="113"/>
    </location>
</feature>